<keyword evidence="1" id="KW-1133">Transmembrane helix</keyword>
<dbReference type="AlphaFoldDB" id="A0A9P9ANZ8"/>
<feature type="transmembrane region" description="Helical" evidence="1">
    <location>
        <begin position="121"/>
        <end position="140"/>
    </location>
</feature>
<keyword evidence="1" id="KW-0812">Transmembrane</keyword>
<feature type="transmembrane region" description="Helical" evidence="1">
    <location>
        <begin position="12"/>
        <end position="34"/>
    </location>
</feature>
<dbReference type="Proteomes" id="UP000777438">
    <property type="component" value="Unassembled WGS sequence"/>
</dbReference>
<name>A0A9P9ANZ8_9HYPO</name>
<sequence>MYISRPQLDATIAAYSFSTATNFFVTINLCTLYLPTRRELPGSSSNSVMSLRMRKRRTFLAVAIAQLLVATAVEAVFFTLSFAFGQRHAWPIFLLNSIVLMNMWRECLWTVGSWSYGQRSFYPYLIAGILIMSWPCFIAGALLGGKFPVPSRVLSSSSAILYRLWMAWEWAQVAAYAMTDKRRILFYLMIHILAFGASAVGTLSKSQMDHLLTWLYFLKRALRKPRRMAAEGSSTNSLADVPLGDLNVSS</sequence>
<keyword evidence="1" id="KW-0472">Membrane</keyword>
<evidence type="ECO:0000313" key="2">
    <source>
        <dbReference type="EMBL" id="KAH6883884.1"/>
    </source>
</evidence>
<feature type="transmembrane region" description="Helical" evidence="1">
    <location>
        <begin position="184"/>
        <end position="204"/>
    </location>
</feature>
<comment type="caution">
    <text evidence="2">The sequence shown here is derived from an EMBL/GenBank/DDBJ whole genome shotgun (WGS) entry which is preliminary data.</text>
</comment>
<gene>
    <name evidence="2" type="ORF">B0T10DRAFT_463249</name>
</gene>
<dbReference type="OrthoDB" id="10474710at2759"/>
<proteinExistence type="predicted"/>
<feature type="transmembrane region" description="Helical" evidence="1">
    <location>
        <begin position="59"/>
        <end position="84"/>
    </location>
</feature>
<keyword evidence="3" id="KW-1185">Reference proteome</keyword>
<organism evidence="2 3">
    <name type="scientific">Thelonectria olida</name>
    <dbReference type="NCBI Taxonomy" id="1576542"/>
    <lineage>
        <taxon>Eukaryota</taxon>
        <taxon>Fungi</taxon>
        <taxon>Dikarya</taxon>
        <taxon>Ascomycota</taxon>
        <taxon>Pezizomycotina</taxon>
        <taxon>Sordariomycetes</taxon>
        <taxon>Hypocreomycetidae</taxon>
        <taxon>Hypocreales</taxon>
        <taxon>Nectriaceae</taxon>
        <taxon>Thelonectria</taxon>
    </lineage>
</organism>
<reference evidence="2 3" key="1">
    <citation type="journal article" date="2021" name="Nat. Commun.">
        <title>Genetic determinants of endophytism in the Arabidopsis root mycobiome.</title>
        <authorList>
            <person name="Mesny F."/>
            <person name="Miyauchi S."/>
            <person name="Thiergart T."/>
            <person name="Pickel B."/>
            <person name="Atanasova L."/>
            <person name="Karlsson M."/>
            <person name="Huettel B."/>
            <person name="Barry K.W."/>
            <person name="Haridas S."/>
            <person name="Chen C."/>
            <person name="Bauer D."/>
            <person name="Andreopoulos W."/>
            <person name="Pangilinan J."/>
            <person name="LaButti K."/>
            <person name="Riley R."/>
            <person name="Lipzen A."/>
            <person name="Clum A."/>
            <person name="Drula E."/>
            <person name="Henrissat B."/>
            <person name="Kohler A."/>
            <person name="Grigoriev I.V."/>
            <person name="Martin F.M."/>
            <person name="Hacquard S."/>
        </authorList>
    </citation>
    <scope>NUCLEOTIDE SEQUENCE [LARGE SCALE GENOMIC DNA]</scope>
    <source>
        <strain evidence="2 3">MPI-CAGE-CH-0241</strain>
    </source>
</reference>
<evidence type="ECO:0000256" key="1">
    <source>
        <dbReference type="SAM" id="Phobius"/>
    </source>
</evidence>
<evidence type="ECO:0000313" key="3">
    <source>
        <dbReference type="Proteomes" id="UP000777438"/>
    </source>
</evidence>
<dbReference type="EMBL" id="JAGPYM010000022">
    <property type="protein sequence ID" value="KAH6883884.1"/>
    <property type="molecule type" value="Genomic_DNA"/>
</dbReference>
<protein>
    <submittedName>
        <fullName evidence="2">Uncharacterized protein</fullName>
    </submittedName>
</protein>
<accession>A0A9P9ANZ8</accession>